<evidence type="ECO:0000256" key="1">
    <source>
        <dbReference type="SAM" id="Phobius"/>
    </source>
</evidence>
<accession>A0A1H5XU42</accession>
<proteinExistence type="predicted"/>
<keyword evidence="3" id="KW-1185">Reference proteome</keyword>
<keyword evidence="1" id="KW-1133">Transmembrane helix</keyword>
<gene>
    <name evidence="2" type="ORF">SAMN05444390_1011504</name>
</gene>
<evidence type="ECO:0000313" key="3">
    <source>
        <dbReference type="Proteomes" id="UP000236745"/>
    </source>
</evidence>
<dbReference type="RefSeq" id="WP_104002402.1">
    <property type="nucleotide sequence ID" value="NZ_FNVQ01000001.1"/>
</dbReference>
<keyword evidence="1" id="KW-0472">Membrane</keyword>
<keyword evidence="1" id="KW-0812">Transmembrane</keyword>
<protein>
    <submittedName>
        <fullName evidence="2">Uncharacterized protein</fullName>
    </submittedName>
</protein>
<organism evidence="2 3">
    <name type="scientific">Marinobacterium lutimaris</name>
    <dbReference type="NCBI Taxonomy" id="568106"/>
    <lineage>
        <taxon>Bacteria</taxon>
        <taxon>Pseudomonadati</taxon>
        <taxon>Pseudomonadota</taxon>
        <taxon>Gammaproteobacteria</taxon>
        <taxon>Oceanospirillales</taxon>
        <taxon>Oceanospirillaceae</taxon>
        <taxon>Marinobacterium</taxon>
    </lineage>
</organism>
<dbReference type="Proteomes" id="UP000236745">
    <property type="component" value="Unassembled WGS sequence"/>
</dbReference>
<sequence>MRLRIYLLAAVLGAVGLMGWLLLDRYQQNGQLQQQLTQTEQALLNTSSAMQELNRLYQQADQALVINRRQQQNINSRLRGEVDALRSTLSGDVRASACIPDATADRLRSITGSSTAGGLYSDPGSINRADPDTRAACYTYAGVVEYVPMLVSAIQSCNVDKASIRMISDEHRPGQ</sequence>
<dbReference type="AlphaFoldDB" id="A0A1H5XU42"/>
<dbReference type="EMBL" id="FNVQ01000001">
    <property type="protein sequence ID" value="SEG15198.1"/>
    <property type="molecule type" value="Genomic_DNA"/>
</dbReference>
<reference evidence="2 3" key="1">
    <citation type="submission" date="2016-10" db="EMBL/GenBank/DDBJ databases">
        <authorList>
            <person name="de Groot N.N."/>
        </authorList>
    </citation>
    <scope>NUCLEOTIDE SEQUENCE [LARGE SCALE GENOMIC DNA]</scope>
    <source>
        <strain evidence="2 3">DSM 22012</strain>
    </source>
</reference>
<evidence type="ECO:0000313" key="2">
    <source>
        <dbReference type="EMBL" id="SEG15198.1"/>
    </source>
</evidence>
<name>A0A1H5XU42_9GAMM</name>
<feature type="transmembrane region" description="Helical" evidence="1">
    <location>
        <begin position="6"/>
        <end position="23"/>
    </location>
</feature>